<organism evidence="2 3">
    <name type="scientific">Bilifractor porci</name>
    <dbReference type="NCBI Taxonomy" id="2606636"/>
    <lineage>
        <taxon>Bacteria</taxon>
        <taxon>Bacillati</taxon>
        <taxon>Bacillota</taxon>
        <taxon>Clostridia</taxon>
        <taxon>Lachnospirales</taxon>
        <taxon>Lachnospiraceae</taxon>
        <taxon>Bilifractor</taxon>
    </lineage>
</organism>
<dbReference type="InterPro" id="IPR010982">
    <property type="entry name" value="Lambda_DNA-bd_dom_sf"/>
</dbReference>
<accession>A0A7X2PAD3</accession>
<dbReference type="SMART" id="SM00530">
    <property type="entry name" value="HTH_XRE"/>
    <property type="match status" value="1"/>
</dbReference>
<proteinExistence type="predicted"/>
<name>A0A7X2PAD3_9FIRM</name>
<dbReference type="SUPFAM" id="SSF47413">
    <property type="entry name" value="lambda repressor-like DNA-binding domains"/>
    <property type="match status" value="1"/>
</dbReference>
<dbReference type="Pfam" id="PF01381">
    <property type="entry name" value="HTH_3"/>
    <property type="match status" value="1"/>
</dbReference>
<dbReference type="PROSITE" id="PS50943">
    <property type="entry name" value="HTH_CROC1"/>
    <property type="match status" value="1"/>
</dbReference>
<dbReference type="Proteomes" id="UP000466864">
    <property type="component" value="Unassembled WGS sequence"/>
</dbReference>
<sequence>MEGAHDMQNNSKRKYPVKRMDISINMEKTGAHIKRAIKESGYSMREIMEITGITTEQTIYKWYSGKSIPSLETQIILCRLLGLKITELLVIDGELDFFRGRFFEGRLFPETSDKHKKIAPINPDLHAKNPLRRLLNCREELFLPFQLQVQ</sequence>
<protein>
    <submittedName>
        <fullName evidence="2">Helix-turn-helix transcriptional regulator</fullName>
    </submittedName>
</protein>
<dbReference type="EMBL" id="VUMV01000008">
    <property type="protein sequence ID" value="MST82731.1"/>
    <property type="molecule type" value="Genomic_DNA"/>
</dbReference>
<evidence type="ECO:0000313" key="2">
    <source>
        <dbReference type="EMBL" id="MST82731.1"/>
    </source>
</evidence>
<keyword evidence="3" id="KW-1185">Reference proteome</keyword>
<dbReference type="AlphaFoldDB" id="A0A7X2PAD3"/>
<feature type="domain" description="HTH cro/C1-type" evidence="1">
    <location>
        <begin position="33"/>
        <end position="88"/>
    </location>
</feature>
<comment type="caution">
    <text evidence="2">The sequence shown here is derived from an EMBL/GenBank/DDBJ whole genome shotgun (WGS) entry which is preliminary data.</text>
</comment>
<dbReference type="GO" id="GO:0003677">
    <property type="term" value="F:DNA binding"/>
    <property type="evidence" value="ECO:0007669"/>
    <property type="project" value="InterPro"/>
</dbReference>
<dbReference type="InterPro" id="IPR001387">
    <property type="entry name" value="Cro/C1-type_HTH"/>
</dbReference>
<reference evidence="2 3" key="1">
    <citation type="submission" date="2019-08" db="EMBL/GenBank/DDBJ databases">
        <title>In-depth cultivation of the pig gut microbiome towards novel bacterial diversity and tailored functional studies.</title>
        <authorList>
            <person name="Wylensek D."/>
            <person name="Hitch T.C.A."/>
            <person name="Clavel T."/>
        </authorList>
    </citation>
    <scope>NUCLEOTIDE SEQUENCE [LARGE SCALE GENOMIC DNA]</scope>
    <source>
        <strain evidence="2 3">Oil+RF-744-WCA-WT-13</strain>
    </source>
</reference>
<evidence type="ECO:0000313" key="3">
    <source>
        <dbReference type="Proteomes" id="UP000466864"/>
    </source>
</evidence>
<evidence type="ECO:0000259" key="1">
    <source>
        <dbReference type="PROSITE" id="PS50943"/>
    </source>
</evidence>
<gene>
    <name evidence="2" type="ORF">FYJ60_10425</name>
</gene>
<dbReference type="Gene3D" id="1.10.260.40">
    <property type="entry name" value="lambda repressor-like DNA-binding domains"/>
    <property type="match status" value="1"/>
</dbReference>
<dbReference type="CDD" id="cd00093">
    <property type="entry name" value="HTH_XRE"/>
    <property type="match status" value="1"/>
</dbReference>